<reference evidence="2 3" key="1">
    <citation type="submission" date="2019-04" db="EMBL/GenBank/DDBJ databases">
        <title>Genome sequence of Bacillus hwajinpoensis strain Y2.</title>
        <authorList>
            <person name="Fair J.L."/>
            <person name="Maclea K.S."/>
        </authorList>
    </citation>
    <scope>NUCLEOTIDE SEQUENCE [LARGE SCALE GENOMIC DNA]</scope>
    <source>
        <strain evidence="2 3">Y2</strain>
    </source>
</reference>
<gene>
    <name evidence="2" type="ORF">FBF83_18700</name>
</gene>
<evidence type="ECO:0000313" key="2">
    <source>
        <dbReference type="EMBL" id="TKD67697.1"/>
    </source>
</evidence>
<dbReference type="OrthoDB" id="2933362at2"/>
<feature type="transmembrane region" description="Helical" evidence="1">
    <location>
        <begin position="20"/>
        <end position="47"/>
    </location>
</feature>
<name>A0A4U1MA75_9BACL</name>
<evidence type="ECO:0000256" key="1">
    <source>
        <dbReference type="SAM" id="Phobius"/>
    </source>
</evidence>
<organism evidence="2 3">
    <name type="scientific">Guptibacillus hwajinpoensis</name>
    <dbReference type="NCBI Taxonomy" id="208199"/>
    <lineage>
        <taxon>Bacteria</taxon>
        <taxon>Bacillati</taxon>
        <taxon>Bacillota</taxon>
        <taxon>Bacilli</taxon>
        <taxon>Bacillales</taxon>
        <taxon>Guptibacillaceae</taxon>
        <taxon>Guptibacillus</taxon>
    </lineage>
</organism>
<evidence type="ECO:0000313" key="3">
    <source>
        <dbReference type="Proteomes" id="UP000310541"/>
    </source>
</evidence>
<proteinExistence type="predicted"/>
<protein>
    <submittedName>
        <fullName evidence="2">DUF4190 domain-containing protein</fullName>
    </submittedName>
</protein>
<dbReference type="Proteomes" id="UP000310541">
    <property type="component" value="Unassembled WGS sequence"/>
</dbReference>
<keyword evidence="1" id="KW-0472">Membrane</keyword>
<feature type="transmembrane region" description="Helical" evidence="1">
    <location>
        <begin position="59"/>
        <end position="80"/>
    </location>
</feature>
<dbReference type="RefSeq" id="WP_136948670.1">
    <property type="nucleotide sequence ID" value="NZ_SWFM01000008.1"/>
</dbReference>
<accession>A0A4U1MA75</accession>
<keyword evidence="1" id="KW-1133">Transmembrane helix</keyword>
<dbReference type="AlphaFoldDB" id="A0A4U1MA75"/>
<keyword evidence="1" id="KW-0812">Transmembrane</keyword>
<dbReference type="EMBL" id="SWFM01000008">
    <property type="protein sequence ID" value="TKD67697.1"/>
    <property type="molecule type" value="Genomic_DNA"/>
</dbReference>
<sequence>MEGNVNVTQQQQSNGLAVSALVLGIIGLVLFAVPLIPYPLAILAIIFGVIGMKNPIKKGFAVTGLITGIVTIGLKIWFWAGLASLASLM</sequence>
<comment type="caution">
    <text evidence="2">The sequence shown here is derived from an EMBL/GenBank/DDBJ whole genome shotgun (WGS) entry which is preliminary data.</text>
</comment>